<keyword evidence="8" id="KW-0645">Protease</keyword>
<dbReference type="STRING" id="448.Lery_0506"/>
<evidence type="ECO:0000256" key="6">
    <source>
        <dbReference type="ARBA" id="ARBA00023136"/>
    </source>
</evidence>
<dbReference type="PATRIC" id="fig|448.7.peg.524"/>
<comment type="subcellular location">
    <subcellularLocation>
        <location evidence="1">Membrane</location>
        <topology evidence="1">Single-pass membrane protein</topology>
    </subcellularLocation>
</comment>
<evidence type="ECO:0000256" key="4">
    <source>
        <dbReference type="ARBA" id="ARBA00022692"/>
    </source>
</evidence>
<evidence type="ECO:0000256" key="2">
    <source>
        <dbReference type="ARBA" id="ARBA00008164"/>
    </source>
</evidence>
<dbReference type="Proteomes" id="UP000054773">
    <property type="component" value="Unassembled WGS sequence"/>
</dbReference>
<comment type="similarity">
    <text evidence="2">Belongs to the band 7/mec-2 family.</text>
</comment>
<gene>
    <name evidence="8" type="ORF">Lery_0506</name>
</gene>
<dbReference type="GO" id="GO:0005886">
    <property type="term" value="C:plasma membrane"/>
    <property type="evidence" value="ECO:0007669"/>
    <property type="project" value="UniProtKB-ARBA"/>
</dbReference>
<accession>A0A0W0TVU6</accession>
<evidence type="ECO:0000259" key="7">
    <source>
        <dbReference type="SMART" id="SM00244"/>
    </source>
</evidence>
<evidence type="ECO:0000256" key="3">
    <source>
        <dbReference type="ARBA" id="ARBA00017055"/>
    </source>
</evidence>
<reference evidence="8 9" key="1">
    <citation type="submission" date="2015-11" db="EMBL/GenBank/DDBJ databases">
        <title>Genomic analysis of 38 Legionella species identifies large and diverse effector repertoires.</title>
        <authorList>
            <person name="Burstein D."/>
            <person name="Amaro F."/>
            <person name="Zusman T."/>
            <person name="Lifshitz Z."/>
            <person name="Cohen O."/>
            <person name="Gilbert J.A."/>
            <person name="Pupko T."/>
            <person name="Shuman H.A."/>
            <person name="Segal G."/>
        </authorList>
    </citation>
    <scope>NUCLEOTIDE SEQUENCE [LARGE SCALE GENOMIC DNA]</scope>
    <source>
        <strain evidence="8 9">SE-32A-C8</strain>
    </source>
</reference>
<keyword evidence="9" id="KW-1185">Reference proteome</keyword>
<organism evidence="8 9">
    <name type="scientific">Legionella erythra</name>
    <dbReference type="NCBI Taxonomy" id="448"/>
    <lineage>
        <taxon>Bacteria</taxon>
        <taxon>Pseudomonadati</taxon>
        <taxon>Pseudomonadota</taxon>
        <taxon>Gammaproteobacteria</taxon>
        <taxon>Legionellales</taxon>
        <taxon>Legionellaceae</taxon>
        <taxon>Legionella</taxon>
    </lineage>
</organism>
<dbReference type="CDD" id="cd08829">
    <property type="entry name" value="SPFH_paraslipin"/>
    <property type="match status" value="1"/>
</dbReference>
<dbReference type="OrthoDB" id="9809197at2"/>
<dbReference type="SMART" id="SM00244">
    <property type="entry name" value="PHB"/>
    <property type="match status" value="1"/>
</dbReference>
<dbReference type="GO" id="GO:0098552">
    <property type="term" value="C:side of membrane"/>
    <property type="evidence" value="ECO:0007669"/>
    <property type="project" value="UniProtKB-ARBA"/>
</dbReference>
<dbReference type="InterPro" id="IPR036013">
    <property type="entry name" value="Band_7/SPFH_dom_sf"/>
</dbReference>
<dbReference type="FunFam" id="3.30.479.30:FF:000004">
    <property type="entry name" value="Putative membrane protease family, stomatin"/>
    <property type="match status" value="1"/>
</dbReference>
<evidence type="ECO:0000313" key="8">
    <source>
        <dbReference type="EMBL" id="KTC99605.1"/>
    </source>
</evidence>
<keyword evidence="4" id="KW-0812">Transmembrane</keyword>
<dbReference type="InterPro" id="IPR001107">
    <property type="entry name" value="Band_7"/>
</dbReference>
<dbReference type="Pfam" id="PF01145">
    <property type="entry name" value="Band_7"/>
    <property type="match status" value="1"/>
</dbReference>
<sequence length="310" mass="33984">MGSLITLGLLAIFAIAFVLAGVKVVPQSEEWTVERFGRYTQTLMPGLGLIIPFIDRVTYKVNMRERVLDIPPQEVISSDNAMVTIDAVCFFQVVDPAKAAYQVDNLEHAIRNLTMTNIRTVLGSLELDGMLSQRDEINNRLMHVVDAATNPWGVKVTRIEIRDIRPPQNLIDAMANQMKAEREKRAAILAAEGDRQAEILRAEGDKQGQILRAEADKQAAFLAAEARERTAQADANATQMVSVAIAEGDINAINYFIAEKYVDALKTIGNAQNSKMVLLPVEATGVIGALGGMAEMLKSINPRNANKVQL</sequence>
<dbReference type="PRINTS" id="PR00721">
    <property type="entry name" value="STOMATIN"/>
</dbReference>
<dbReference type="PROSITE" id="PS01270">
    <property type="entry name" value="BAND_7"/>
    <property type="match status" value="1"/>
</dbReference>
<keyword evidence="5" id="KW-1133">Transmembrane helix</keyword>
<evidence type="ECO:0000256" key="5">
    <source>
        <dbReference type="ARBA" id="ARBA00022989"/>
    </source>
</evidence>
<dbReference type="AlphaFoldDB" id="A0A0W0TVU6"/>
<dbReference type="PANTHER" id="PTHR43327:SF10">
    <property type="entry name" value="STOMATIN-LIKE PROTEIN 2, MITOCHONDRIAL"/>
    <property type="match status" value="1"/>
</dbReference>
<evidence type="ECO:0000313" key="9">
    <source>
        <dbReference type="Proteomes" id="UP000054773"/>
    </source>
</evidence>
<dbReference type="PANTHER" id="PTHR43327">
    <property type="entry name" value="STOMATIN-LIKE PROTEIN 2, MITOCHONDRIAL"/>
    <property type="match status" value="1"/>
</dbReference>
<dbReference type="GO" id="GO:0008233">
    <property type="term" value="F:peptidase activity"/>
    <property type="evidence" value="ECO:0007669"/>
    <property type="project" value="UniProtKB-KW"/>
</dbReference>
<dbReference type="InterPro" id="IPR050710">
    <property type="entry name" value="Band7/mec-2_domain"/>
</dbReference>
<dbReference type="RefSeq" id="WP_058525675.1">
    <property type="nucleotide sequence ID" value="NZ_CAAAHY010000001.1"/>
</dbReference>
<dbReference type="InterPro" id="IPR018080">
    <property type="entry name" value="Band_7/stomatin-like_CS"/>
</dbReference>
<keyword evidence="8" id="KW-0378">Hydrolase</keyword>
<dbReference type="GO" id="GO:0006508">
    <property type="term" value="P:proteolysis"/>
    <property type="evidence" value="ECO:0007669"/>
    <property type="project" value="UniProtKB-KW"/>
</dbReference>
<dbReference type="InterPro" id="IPR001972">
    <property type="entry name" value="Stomatin_HflK_fam"/>
</dbReference>
<comment type="caution">
    <text evidence="8">The sequence shown here is derived from an EMBL/GenBank/DDBJ whole genome shotgun (WGS) entry which is preliminary data.</text>
</comment>
<proteinExistence type="inferred from homology"/>
<feature type="domain" description="Band 7" evidence="7">
    <location>
        <begin position="20"/>
        <end position="178"/>
    </location>
</feature>
<dbReference type="Gene3D" id="3.30.479.30">
    <property type="entry name" value="Band 7 domain"/>
    <property type="match status" value="1"/>
</dbReference>
<keyword evidence="6" id="KW-0472">Membrane</keyword>
<evidence type="ECO:0000256" key="1">
    <source>
        <dbReference type="ARBA" id="ARBA00004167"/>
    </source>
</evidence>
<name>A0A0W0TVU6_LEGER</name>
<protein>
    <recommendedName>
        <fullName evidence="3">Protein QmcA</fullName>
    </recommendedName>
</protein>
<dbReference type="EMBL" id="LNYA01000003">
    <property type="protein sequence ID" value="KTC99605.1"/>
    <property type="molecule type" value="Genomic_DNA"/>
</dbReference>
<dbReference type="SUPFAM" id="SSF117892">
    <property type="entry name" value="Band 7/SPFH domain"/>
    <property type="match status" value="1"/>
</dbReference>